<dbReference type="EMBL" id="JASCZI010091634">
    <property type="protein sequence ID" value="MED6150870.1"/>
    <property type="molecule type" value="Genomic_DNA"/>
</dbReference>
<proteinExistence type="predicted"/>
<keyword evidence="2" id="KW-1185">Reference proteome</keyword>
<name>A0ABU6TPW7_9FABA</name>
<evidence type="ECO:0000313" key="1">
    <source>
        <dbReference type="EMBL" id="MED6150870.1"/>
    </source>
</evidence>
<protein>
    <submittedName>
        <fullName evidence="1">Uncharacterized protein</fullName>
    </submittedName>
</protein>
<accession>A0ABU6TPW7</accession>
<sequence length="181" mass="20834">MVREFYGNFSADHQTRVFLRGKRIPFSEEDIRRHLGIDIKLPPPREDDMFKATVAAEKKGELDMDLVFQDVLLKWPTGNSRNLLPYLVFISRLAIRYQAPPASLEEQHPPSPPAQPAAYEIPTSSVQLSPEPSLREVMRYLHRQERLQLNTQSMLWDAFPNTQFRELLPVSSLENDSDTGS</sequence>
<evidence type="ECO:0000313" key="2">
    <source>
        <dbReference type="Proteomes" id="UP001341840"/>
    </source>
</evidence>
<organism evidence="1 2">
    <name type="scientific">Stylosanthes scabra</name>
    <dbReference type="NCBI Taxonomy" id="79078"/>
    <lineage>
        <taxon>Eukaryota</taxon>
        <taxon>Viridiplantae</taxon>
        <taxon>Streptophyta</taxon>
        <taxon>Embryophyta</taxon>
        <taxon>Tracheophyta</taxon>
        <taxon>Spermatophyta</taxon>
        <taxon>Magnoliopsida</taxon>
        <taxon>eudicotyledons</taxon>
        <taxon>Gunneridae</taxon>
        <taxon>Pentapetalae</taxon>
        <taxon>rosids</taxon>
        <taxon>fabids</taxon>
        <taxon>Fabales</taxon>
        <taxon>Fabaceae</taxon>
        <taxon>Papilionoideae</taxon>
        <taxon>50 kb inversion clade</taxon>
        <taxon>dalbergioids sensu lato</taxon>
        <taxon>Dalbergieae</taxon>
        <taxon>Pterocarpus clade</taxon>
        <taxon>Stylosanthes</taxon>
    </lineage>
</organism>
<comment type="caution">
    <text evidence="1">The sequence shown here is derived from an EMBL/GenBank/DDBJ whole genome shotgun (WGS) entry which is preliminary data.</text>
</comment>
<dbReference type="Proteomes" id="UP001341840">
    <property type="component" value="Unassembled WGS sequence"/>
</dbReference>
<gene>
    <name evidence="1" type="ORF">PIB30_076748</name>
</gene>
<reference evidence="1 2" key="1">
    <citation type="journal article" date="2023" name="Plants (Basel)">
        <title>Bridging the Gap: Combining Genomics and Transcriptomics Approaches to Understand Stylosanthes scabra, an Orphan Legume from the Brazilian Caatinga.</title>
        <authorList>
            <person name="Ferreira-Neto J.R.C."/>
            <person name="da Silva M.D."/>
            <person name="Binneck E."/>
            <person name="de Melo N.F."/>
            <person name="da Silva R.H."/>
            <person name="de Melo A.L.T.M."/>
            <person name="Pandolfi V."/>
            <person name="Bustamante F.O."/>
            <person name="Brasileiro-Vidal A.C."/>
            <person name="Benko-Iseppon A.M."/>
        </authorList>
    </citation>
    <scope>NUCLEOTIDE SEQUENCE [LARGE SCALE GENOMIC DNA]</scope>
    <source>
        <tissue evidence="1">Leaves</tissue>
    </source>
</reference>